<reference evidence="2 3" key="1">
    <citation type="journal article" date="2023" name="Nucleic Acids Res.">
        <title>The hologenome of Daphnia magna reveals possible DNA methylation and microbiome-mediated evolution of the host genome.</title>
        <authorList>
            <person name="Chaturvedi A."/>
            <person name="Li X."/>
            <person name="Dhandapani V."/>
            <person name="Marshall H."/>
            <person name="Kissane S."/>
            <person name="Cuenca-Cambronero M."/>
            <person name="Asole G."/>
            <person name="Calvet F."/>
            <person name="Ruiz-Romero M."/>
            <person name="Marangio P."/>
            <person name="Guigo R."/>
            <person name="Rago D."/>
            <person name="Mirbahai L."/>
            <person name="Eastwood N."/>
            <person name="Colbourne J.K."/>
            <person name="Zhou J."/>
            <person name="Mallon E."/>
            <person name="Orsini L."/>
        </authorList>
    </citation>
    <scope>NUCLEOTIDE SEQUENCE [LARGE SCALE GENOMIC DNA]</scope>
    <source>
        <strain evidence="2">LRV0_1</strain>
    </source>
</reference>
<accession>A0ABR0ALG2</accession>
<evidence type="ECO:0000313" key="3">
    <source>
        <dbReference type="Proteomes" id="UP001234178"/>
    </source>
</evidence>
<protein>
    <submittedName>
        <fullName evidence="2">Uncharacterized protein</fullName>
    </submittedName>
</protein>
<dbReference type="EMBL" id="JAOYFB010000038">
    <property type="protein sequence ID" value="KAK4025965.1"/>
    <property type="molecule type" value="Genomic_DNA"/>
</dbReference>
<dbReference type="Proteomes" id="UP001234178">
    <property type="component" value="Unassembled WGS sequence"/>
</dbReference>
<gene>
    <name evidence="2" type="ORF">OUZ56_014996</name>
</gene>
<name>A0ABR0ALG2_9CRUS</name>
<organism evidence="2 3">
    <name type="scientific">Daphnia magna</name>
    <dbReference type="NCBI Taxonomy" id="35525"/>
    <lineage>
        <taxon>Eukaryota</taxon>
        <taxon>Metazoa</taxon>
        <taxon>Ecdysozoa</taxon>
        <taxon>Arthropoda</taxon>
        <taxon>Crustacea</taxon>
        <taxon>Branchiopoda</taxon>
        <taxon>Diplostraca</taxon>
        <taxon>Cladocera</taxon>
        <taxon>Anomopoda</taxon>
        <taxon>Daphniidae</taxon>
        <taxon>Daphnia</taxon>
    </lineage>
</organism>
<evidence type="ECO:0000256" key="1">
    <source>
        <dbReference type="SAM" id="MobiDB-lite"/>
    </source>
</evidence>
<feature type="region of interest" description="Disordered" evidence="1">
    <location>
        <begin position="34"/>
        <end position="64"/>
    </location>
</feature>
<proteinExistence type="predicted"/>
<sequence length="171" mass="19482">MVDKIGCPFKQNSCRQLHALHSSKKSISVGRFEGQPFRQHPHTSPSEHVGIKRNGGDSHPFSRRPRSCSRKGILCVKLNSLLFHFTSHCLHSCATRNSLLTTPTNWFSYREKIFSIEHTSKSFIRKELFEGEVKARNAEGKTLFKSLYIGATLVITSKRGRKRSKENIKKA</sequence>
<evidence type="ECO:0000313" key="2">
    <source>
        <dbReference type="EMBL" id="KAK4025965.1"/>
    </source>
</evidence>
<keyword evidence="3" id="KW-1185">Reference proteome</keyword>
<comment type="caution">
    <text evidence="2">The sequence shown here is derived from an EMBL/GenBank/DDBJ whole genome shotgun (WGS) entry which is preliminary data.</text>
</comment>